<dbReference type="Proteomes" id="UP000759131">
    <property type="component" value="Unassembled WGS sequence"/>
</dbReference>
<proteinExistence type="predicted"/>
<sequence length="97" mass="11000">MSELLFELNLTVSSAKLSGTTAFFKPDPYVEIVVDGGSPNKTDYNKSTYNPKWDEVFPLLVSPYSFIHLRVFNHNSIKRDALLGEATIDVYELLTRN</sequence>
<dbReference type="SMART" id="SM00239">
    <property type="entry name" value="C2"/>
    <property type="match status" value="1"/>
</dbReference>
<dbReference type="OrthoDB" id="423283at2759"/>
<feature type="domain" description="C2" evidence="1">
    <location>
        <begin position="1"/>
        <end position="97"/>
    </location>
</feature>
<dbReference type="Pfam" id="PF00168">
    <property type="entry name" value="C2"/>
    <property type="match status" value="1"/>
</dbReference>
<feature type="non-terminal residue" evidence="3">
    <location>
        <position position="1"/>
    </location>
</feature>
<dbReference type="AlphaFoldDB" id="A0A7R9LAU6"/>
<dbReference type="SUPFAM" id="SSF49562">
    <property type="entry name" value="C2 domain (Calcium/lipid-binding domain, CaLB)"/>
    <property type="match status" value="1"/>
</dbReference>
<dbReference type="InterPro" id="IPR000008">
    <property type="entry name" value="C2_dom"/>
</dbReference>
<dbReference type="PROSITE" id="PS50004">
    <property type="entry name" value="C2"/>
    <property type="match status" value="1"/>
</dbReference>
<protein>
    <recommendedName>
        <fullName evidence="1">C2 domain-containing protein</fullName>
    </recommendedName>
</protein>
<dbReference type="InterPro" id="IPR035892">
    <property type="entry name" value="C2_domain_sf"/>
</dbReference>
<evidence type="ECO:0000259" key="1">
    <source>
        <dbReference type="PROSITE" id="PS50004"/>
    </source>
</evidence>
<dbReference type="EMBL" id="OC875099">
    <property type="protein sequence ID" value="CAD7638185.1"/>
    <property type="molecule type" value="Genomic_DNA"/>
</dbReference>
<name>A0A7R9LAU6_9ACAR</name>
<dbReference type="EMBL" id="CAJPIZ010020614">
    <property type="protein sequence ID" value="CAG2117354.1"/>
    <property type="molecule type" value="Genomic_DNA"/>
</dbReference>
<reference evidence="3" key="1">
    <citation type="submission" date="2020-11" db="EMBL/GenBank/DDBJ databases">
        <authorList>
            <person name="Tran Van P."/>
        </authorList>
    </citation>
    <scope>NUCLEOTIDE SEQUENCE</scope>
</reference>
<keyword evidence="4" id="KW-1185">Reference proteome</keyword>
<dbReference type="EMBL" id="CAJPIZ010020524">
    <property type="protein sequence ID" value="CAG2117318.1"/>
    <property type="molecule type" value="Genomic_DNA"/>
</dbReference>
<gene>
    <name evidence="2" type="ORF">OSB1V03_LOCUS17271</name>
    <name evidence="3" type="ORF">OSB1V03_LOCUS17307</name>
</gene>
<evidence type="ECO:0000313" key="3">
    <source>
        <dbReference type="EMBL" id="CAD7638262.1"/>
    </source>
</evidence>
<accession>A0A7R9LAU6</accession>
<evidence type="ECO:0000313" key="2">
    <source>
        <dbReference type="EMBL" id="CAD7638185.1"/>
    </source>
</evidence>
<organism evidence="3">
    <name type="scientific">Medioppia subpectinata</name>
    <dbReference type="NCBI Taxonomy" id="1979941"/>
    <lineage>
        <taxon>Eukaryota</taxon>
        <taxon>Metazoa</taxon>
        <taxon>Ecdysozoa</taxon>
        <taxon>Arthropoda</taxon>
        <taxon>Chelicerata</taxon>
        <taxon>Arachnida</taxon>
        <taxon>Acari</taxon>
        <taxon>Acariformes</taxon>
        <taxon>Sarcoptiformes</taxon>
        <taxon>Oribatida</taxon>
        <taxon>Brachypylina</taxon>
        <taxon>Oppioidea</taxon>
        <taxon>Oppiidae</taxon>
        <taxon>Medioppia</taxon>
    </lineage>
</organism>
<dbReference type="Gene3D" id="2.60.40.150">
    <property type="entry name" value="C2 domain"/>
    <property type="match status" value="1"/>
</dbReference>
<dbReference type="EMBL" id="OC875189">
    <property type="protein sequence ID" value="CAD7638262.1"/>
    <property type="molecule type" value="Genomic_DNA"/>
</dbReference>
<dbReference type="CDD" id="cd04021">
    <property type="entry name" value="C2_E3_ubiquitin_ligase"/>
    <property type="match status" value="1"/>
</dbReference>
<evidence type="ECO:0000313" key="4">
    <source>
        <dbReference type="Proteomes" id="UP000759131"/>
    </source>
</evidence>